<reference evidence="2 3" key="1">
    <citation type="submission" date="2014-03" db="EMBL/GenBank/DDBJ databases">
        <title>Draft genome of the hookworm Oesophagostomum dentatum.</title>
        <authorList>
            <person name="Mitreva M."/>
        </authorList>
    </citation>
    <scope>NUCLEOTIDE SEQUENCE [LARGE SCALE GENOMIC DNA]</scope>
    <source>
        <strain evidence="2 3">OD-Hann</strain>
    </source>
</reference>
<keyword evidence="1" id="KW-1133">Transmembrane helix</keyword>
<gene>
    <name evidence="2" type="ORF">OESDEN_03140</name>
</gene>
<protein>
    <submittedName>
        <fullName evidence="2">Uncharacterized protein</fullName>
    </submittedName>
</protein>
<proteinExistence type="predicted"/>
<dbReference type="EMBL" id="KN549565">
    <property type="protein sequence ID" value="KHJ96891.1"/>
    <property type="molecule type" value="Genomic_DNA"/>
</dbReference>
<keyword evidence="1" id="KW-0472">Membrane</keyword>
<dbReference type="OrthoDB" id="28829at2759"/>
<feature type="transmembrane region" description="Helical" evidence="1">
    <location>
        <begin position="156"/>
        <end position="175"/>
    </location>
</feature>
<feature type="transmembrane region" description="Helical" evidence="1">
    <location>
        <begin position="104"/>
        <end position="127"/>
    </location>
</feature>
<organism evidence="2 3">
    <name type="scientific">Oesophagostomum dentatum</name>
    <name type="common">Nodular worm</name>
    <dbReference type="NCBI Taxonomy" id="61180"/>
    <lineage>
        <taxon>Eukaryota</taxon>
        <taxon>Metazoa</taxon>
        <taxon>Ecdysozoa</taxon>
        <taxon>Nematoda</taxon>
        <taxon>Chromadorea</taxon>
        <taxon>Rhabditida</taxon>
        <taxon>Rhabditina</taxon>
        <taxon>Rhabditomorpha</taxon>
        <taxon>Strongyloidea</taxon>
        <taxon>Strongylidae</taxon>
        <taxon>Oesophagostomum</taxon>
    </lineage>
</organism>
<feature type="non-terminal residue" evidence="2">
    <location>
        <position position="1"/>
    </location>
</feature>
<keyword evidence="1" id="KW-0812">Transmembrane</keyword>
<name>A0A0B1TLA5_OESDE</name>
<evidence type="ECO:0000256" key="1">
    <source>
        <dbReference type="SAM" id="Phobius"/>
    </source>
</evidence>
<keyword evidence="3" id="KW-1185">Reference proteome</keyword>
<evidence type="ECO:0000313" key="2">
    <source>
        <dbReference type="EMBL" id="KHJ96891.1"/>
    </source>
</evidence>
<sequence>NCSSLSFRGRAVQVDHKASSATRKNNIRQRFVTLLKKFKIPEEEGLPSRSTSAAMVPTDKELQDLFEELENMSDSGMLYLCHTYSSNASVDSRRRWQRDLHRSLSKLLATYSSILFELHGLLVYLILLKSRAHISPRLLRKATLAVFLMHPIFRSANAKLFLPFTIGILLLYFHYCR</sequence>
<dbReference type="AlphaFoldDB" id="A0A0B1TLA5"/>
<evidence type="ECO:0000313" key="3">
    <source>
        <dbReference type="Proteomes" id="UP000053660"/>
    </source>
</evidence>
<accession>A0A0B1TLA5</accession>
<dbReference type="Proteomes" id="UP000053660">
    <property type="component" value="Unassembled WGS sequence"/>
</dbReference>